<dbReference type="Proteomes" id="UP000033774">
    <property type="component" value="Unassembled WGS sequence"/>
</dbReference>
<dbReference type="EMBL" id="LAJY01000321">
    <property type="protein sequence ID" value="KJV09242.1"/>
    <property type="molecule type" value="Genomic_DNA"/>
</dbReference>
<sequence>MVKRLRSFWDYHFQIQQVDAQGNGVAVLLETDVHAAAVGSLAAIAEQMPTASFRLLSGSEILERIPARPVPPHVR</sequence>
<reference evidence="1 2" key="1">
    <citation type="submission" date="2015-03" db="EMBL/GenBank/DDBJ databases">
        <title>Draft genome sequence of Elstera litoralis.</title>
        <authorList>
            <person name="Rahalkar M.C."/>
            <person name="Dhakephalkar P.K."/>
            <person name="Pore S.D."/>
            <person name="Arora P."/>
            <person name="Kapse N.G."/>
            <person name="Pandit P.S."/>
        </authorList>
    </citation>
    <scope>NUCLEOTIDE SEQUENCE [LARGE SCALE GENOMIC DNA]</scope>
    <source>
        <strain evidence="1 2">Dia-1</strain>
    </source>
</reference>
<gene>
    <name evidence="1" type="ORF">VZ95_12690</name>
</gene>
<dbReference type="AlphaFoldDB" id="A0A0F3IRJ6"/>
<proteinExistence type="predicted"/>
<dbReference type="OrthoDB" id="9864019at2"/>
<name>A0A0F3IRJ6_9PROT</name>
<evidence type="ECO:0000313" key="2">
    <source>
        <dbReference type="Proteomes" id="UP000033774"/>
    </source>
</evidence>
<keyword evidence="2" id="KW-1185">Reference proteome</keyword>
<accession>A0A0F3IRJ6</accession>
<evidence type="ECO:0000313" key="1">
    <source>
        <dbReference type="EMBL" id="KJV09242.1"/>
    </source>
</evidence>
<comment type="caution">
    <text evidence="1">The sequence shown here is derived from an EMBL/GenBank/DDBJ whole genome shotgun (WGS) entry which is preliminary data.</text>
</comment>
<dbReference type="RefSeq" id="WP_045776174.1">
    <property type="nucleotide sequence ID" value="NZ_LAJY01000321.1"/>
</dbReference>
<organism evidence="1 2">
    <name type="scientific">Elstera litoralis</name>
    <dbReference type="NCBI Taxonomy" id="552518"/>
    <lineage>
        <taxon>Bacteria</taxon>
        <taxon>Pseudomonadati</taxon>
        <taxon>Pseudomonadota</taxon>
        <taxon>Alphaproteobacteria</taxon>
        <taxon>Rhodospirillales</taxon>
        <taxon>Rhodospirillaceae</taxon>
        <taxon>Elstera</taxon>
    </lineage>
</organism>
<protein>
    <submittedName>
        <fullName evidence="1">Uncharacterized protein</fullName>
    </submittedName>
</protein>